<dbReference type="AlphaFoldDB" id="A0ABD3RCW7"/>
<evidence type="ECO:0000313" key="2">
    <source>
        <dbReference type="EMBL" id="KAL3810799.1"/>
    </source>
</evidence>
<evidence type="ECO:0000313" key="3">
    <source>
        <dbReference type="Proteomes" id="UP001530377"/>
    </source>
</evidence>
<organism evidence="2 3">
    <name type="scientific">Cyclostephanos tholiformis</name>
    <dbReference type="NCBI Taxonomy" id="382380"/>
    <lineage>
        <taxon>Eukaryota</taxon>
        <taxon>Sar</taxon>
        <taxon>Stramenopiles</taxon>
        <taxon>Ochrophyta</taxon>
        <taxon>Bacillariophyta</taxon>
        <taxon>Coscinodiscophyceae</taxon>
        <taxon>Thalassiosirophycidae</taxon>
        <taxon>Stephanodiscales</taxon>
        <taxon>Stephanodiscaceae</taxon>
        <taxon>Cyclostephanos</taxon>
    </lineage>
</organism>
<evidence type="ECO:0000256" key="1">
    <source>
        <dbReference type="SAM" id="MobiDB-lite"/>
    </source>
</evidence>
<feature type="region of interest" description="Disordered" evidence="1">
    <location>
        <begin position="585"/>
        <end position="606"/>
    </location>
</feature>
<keyword evidence="3" id="KW-1185">Reference proteome</keyword>
<accession>A0ABD3RCW7</accession>
<comment type="caution">
    <text evidence="2">The sequence shown here is derived from an EMBL/GenBank/DDBJ whole genome shotgun (WGS) entry which is preliminary data.</text>
</comment>
<sequence>MTTVIKQKYDVENEERLIAVEAATHNGPVFFAAQDYTEKEKATILTDLDGTARQGAVLKRDLAEMGLLATTEIVEKDNSHLHESFDTALCSLGAIERAIKSNFDATERIGPVNGYSTSAKDNVNSQPPLVNDYTDVTNGSTNWSEMPGRKDTRGIAKKCKEMEPPKTNAITDFSLKSGKVGCNVPRNKNNGGTKVKSSAFAYASNEFEENCTIDYCNATKSTCSLHDNDSEKSATSSYPKELFGSLRLEEASEARVLVSMSSAEELYSNSGENFTEVEKENSGSSKQHMVSGKSHKDVVEVYADILRMDLHTIEGAAQIAHITNSSDKFTHEENKQPPPKEYDEQLGDNDVPVDSVLIDVCDPIQCSQDIPLIGDDDREDSRPASAATGKSDFDESVFNESMFMPNLSIDVTNSPEPKIALFTRTESMPAMSEDESEGNQDDDDDKAFFPNPDHSTKTKANAGANKSRYEKDRIARARLHLHIADENELVLETKPVAPDRSASPPTRANTSRVIRSPISKTVFTGQSSAADLTREAKDSSVTLMANKDAVSRMKSTLSFSRELNQHHKVSSGISKRCDQLSKLQTNRKKGPLWSPPSTKKPARKRSKITVPVESSSAAECGENIKAFMLHGPTPVSQRSKVVSAPSQKANLSIRGMKGKSSKFAVTATGKENNKDEIIVKAKMKHVVDTASSRSMKKSLVSITQDKRQTETSLGRNSKKVVDMARLDRLARPRIRHSITKMADPSPVNNAKKNATRLEAPPSFLSRPVSSRHAIKSTAQLELEEMKRVKPFKARRILGCSTEVKSRFKTATPRLFAPTLAAASSLSGDLKSMLKPSAGARPLPSLSRTSGLYKPTPLREQVSTFAESVQHYLNHGLRGSTPSSKIELTLKSKPPSFLHRQSLSHSTRARSSEEIELDECKKQFRARTIGYGSNLQVKHHSSALERKAPLQEWSRMSTPPPPFRLGMRAGCARPRPSSTDGLDLAKKTNYSTRLFKASISTAHMHYEVPRLGKDISNAGEEDFMF</sequence>
<name>A0ABD3RCW7_9STRA</name>
<reference evidence="2 3" key="1">
    <citation type="submission" date="2024-10" db="EMBL/GenBank/DDBJ databases">
        <title>Updated reference genomes for cyclostephanoid diatoms.</title>
        <authorList>
            <person name="Roberts W.R."/>
            <person name="Alverson A.J."/>
        </authorList>
    </citation>
    <scope>NUCLEOTIDE SEQUENCE [LARGE SCALE GENOMIC DNA]</scope>
    <source>
        <strain evidence="2 3">AJA228-03</strain>
    </source>
</reference>
<feature type="region of interest" description="Disordered" evidence="1">
    <location>
        <begin position="269"/>
        <end position="292"/>
    </location>
</feature>
<feature type="compositionally biased region" description="Basic and acidic residues" evidence="1">
    <location>
        <begin position="328"/>
        <end position="343"/>
    </location>
</feature>
<dbReference type="Proteomes" id="UP001530377">
    <property type="component" value="Unassembled WGS sequence"/>
</dbReference>
<dbReference type="EMBL" id="JALLPB020000300">
    <property type="protein sequence ID" value="KAL3810799.1"/>
    <property type="molecule type" value="Genomic_DNA"/>
</dbReference>
<feature type="region of interest" description="Disordered" evidence="1">
    <location>
        <begin position="425"/>
        <end position="467"/>
    </location>
</feature>
<feature type="compositionally biased region" description="Acidic residues" evidence="1">
    <location>
        <begin position="432"/>
        <end position="445"/>
    </location>
</feature>
<proteinExistence type="predicted"/>
<feature type="region of interest" description="Disordered" evidence="1">
    <location>
        <begin position="369"/>
        <end position="393"/>
    </location>
</feature>
<feature type="region of interest" description="Disordered" evidence="1">
    <location>
        <begin position="324"/>
        <end position="349"/>
    </location>
</feature>
<gene>
    <name evidence="2" type="ORF">ACHAXA_006829</name>
</gene>
<protein>
    <submittedName>
        <fullName evidence="2">Uncharacterized protein</fullName>
    </submittedName>
</protein>